<dbReference type="Proteomes" id="UP000199475">
    <property type="component" value="Unassembled WGS sequence"/>
</dbReference>
<dbReference type="PANTHER" id="PTHR43883:SF1">
    <property type="entry name" value="GLUCONOKINASE"/>
    <property type="match status" value="1"/>
</dbReference>
<dbReference type="GO" id="GO:0016301">
    <property type="term" value="F:kinase activity"/>
    <property type="evidence" value="ECO:0007669"/>
    <property type="project" value="UniProtKB-KW"/>
</dbReference>
<dbReference type="Pfam" id="PF13671">
    <property type="entry name" value="AAA_33"/>
    <property type="match status" value="1"/>
</dbReference>
<evidence type="ECO:0000313" key="1">
    <source>
        <dbReference type="EMBL" id="SDL39925.1"/>
    </source>
</evidence>
<organism evidence="1 2">
    <name type="scientific">Tessaracoccus oleiagri</name>
    <dbReference type="NCBI Taxonomy" id="686624"/>
    <lineage>
        <taxon>Bacteria</taxon>
        <taxon>Bacillati</taxon>
        <taxon>Actinomycetota</taxon>
        <taxon>Actinomycetes</taxon>
        <taxon>Propionibacteriales</taxon>
        <taxon>Propionibacteriaceae</taxon>
        <taxon>Tessaracoccus</taxon>
    </lineage>
</organism>
<sequence>MTGAARAPKVVMTCGMTCSGKSTYARELEQRSYVWLSVDHDSWGLGYEQHPLPPEVQRDIKVAQKRRLRELIAEGRDVVLEYAFASRSRRDEYRRLAREAGAEVSFVFFDVPLDELLRRLEARNAGPRTAHSVIVEPDQVVRWYESFEWPQPDETDVTTIR</sequence>
<protein>
    <submittedName>
        <fullName evidence="1">Predicted kinase</fullName>
    </submittedName>
</protein>
<dbReference type="STRING" id="686624.SAMN04488242_1416"/>
<dbReference type="EMBL" id="FNGP01000002">
    <property type="protein sequence ID" value="SDL39925.1"/>
    <property type="molecule type" value="Genomic_DNA"/>
</dbReference>
<accession>A0A1G9JRU7</accession>
<dbReference type="InterPro" id="IPR052732">
    <property type="entry name" value="Cell-binding_unc_protein"/>
</dbReference>
<name>A0A1G9JRU7_9ACTN</name>
<dbReference type="InterPro" id="IPR027417">
    <property type="entry name" value="P-loop_NTPase"/>
</dbReference>
<keyword evidence="2" id="KW-1185">Reference proteome</keyword>
<keyword evidence="1" id="KW-0418">Kinase</keyword>
<dbReference type="Gene3D" id="3.40.50.300">
    <property type="entry name" value="P-loop containing nucleotide triphosphate hydrolases"/>
    <property type="match status" value="1"/>
</dbReference>
<proteinExistence type="predicted"/>
<dbReference type="AlphaFoldDB" id="A0A1G9JRU7"/>
<evidence type="ECO:0000313" key="2">
    <source>
        <dbReference type="Proteomes" id="UP000199475"/>
    </source>
</evidence>
<dbReference type="PANTHER" id="PTHR43883">
    <property type="entry name" value="SLR0207 PROTEIN"/>
    <property type="match status" value="1"/>
</dbReference>
<keyword evidence="1" id="KW-0808">Transferase</keyword>
<dbReference type="SUPFAM" id="SSF52540">
    <property type="entry name" value="P-loop containing nucleoside triphosphate hydrolases"/>
    <property type="match status" value="1"/>
</dbReference>
<reference evidence="1 2" key="1">
    <citation type="submission" date="2016-10" db="EMBL/GenBank/DDBJ databases">
        <authorList>
            <person name="de Groot N.N."/>
        </authorList>
    </citation>
    <scope>NUCLEOTIDE SEQUENCE [LARGE SCALE GENOMIC DNA]</scope>
    <source>
        <strain evidence="1 2">CGMCC 1.9159</strain>
    </source>
</reference>
<gene>
    <name evidence="1" type="ORF">SAMN04488242_1416</name>
</gene>